<evidence type="ECO:0000259" key="3">
    <source>
        <dbReference type="Pfam" id="PF19077"/>
    </source>
</evidence>
<evidence type="ECO:0000259" key="2">
    <source>
        <dbReference type="Pfam" id="PF13946"/>
    </source>
</evidence>
<keyword evidence="5" id="KW-1185">Reference proteome</keyword>
<dbReference type="Gene3D" id="1.10.3130.20">
    <property type="entry name" value="Phycobilisome linker domain"/>
    <property type="match status" value="1"/>
</dbReference>
<dbReference type="Gene3D" id="2.60.40.10">
    <property type="entry name" value="Immunoglobulins"/>
    <property type="match status" value="3"/>
</dbReference>
<dbReference type="Pfam" id="PF13946">
    <property type="entry name" value="DUF4214"/>
    <property type="match status" value="1"/>
</dbReference>
<organism evidence="4 5">
    <name type="scientific">Massilia aerilata</name>
    <dbReference type="NCBI Taxonomy" id="453817"/>
    <lineage>
        <taxon>Bacteria</taxon>
        <taxon>Pseudomonadati</taxon>
        <taxon>Pseudomonadota</taxon>
        <taxon>Betaproteobacteria</taxon>
        <taxon>Burkholderiales</taxon>
        <taxon>Oxalobacteraceae</taxon>
        <taxon>Telluria group</taxon>
        <taxon>Massilia</taxon>
    </lineage>
</organism>
<dbReference type="Proteomes" id="UP001596086">
    <property type="component" value="Unassembled WGS sequence"/>
</dbReference>
<protein>
    <submittedName>
        <fullName evidence="4">DUF4214 domain-containing protein</fullName>
    </submittedName>
</protein>
<evidence type="ECO:0000313" key="5">
    <source>
        <dbReference type="Proteomes" id="UP001596086"/>
    </source>
</evidence>
<dbReference type="InterPro" id="IPR013783">
    <property type="entry name" value="Ig-like_fold"/>
</dbReference>
<name>A0ABW0S2N2_9BURK</name>
<sequence>MAISYASTINSLYLAYYGRPADTAGLDYWLQQLEHANGDLSGIIDAFAKSEEATAHFHSNDAAEHITQIYQQLFNRAPDAAGLAYWTDLVSSGRVTLANAAIDILHGALDTDKQLSALRQQVADSFTEQVRSGGTDYSGYASIEAASVLIKAVTLDMSASDLDAVTKAALKLADIATNTPAVVDAIATGTTLSALLDTVRGAADPVGLVQTLANVAEVAAGNPATLDSLLRGGGMQKVLTVMPAAATLQDVVHALEQGGLPAAVEVVYPSAPIIVPEPTFHVSLSAGALTISGTAYDAVVVNLTTNIITRAGTPVVLSDNSVDLTDALATGYAGKVTIVGTAAEVTHAMAVPSGVSAYDIVDAKSAIFTGEPGARTFVSDAVAQLVDGAHSLKITDVLSAEERSLLDNLQHFNMNALDATVDSVAPAAGELSFTDLSITGTGHAAGITNDGSFGLKLAGAEEGATVKYQVSLGSSGTWTTVGSTEGLDSGTYHYRAIVTDAAGNISTSNVIDVTIDKTIPVITGFALGENDGKLAIGESISFSVTFSKVVDVNGIPEVALNNGGTATYTSGAGSDTLVFTYTPQAGQSIESLATAIEHAFSGQIVDQVGNAVVTTNFDNLHPFQQLLVDGEAPTAIVTIDAVQQDKGDSPDVADDFVTNQGNATIHATLSAPIASDERVEYSLDGTTWHSASVDGMNVSIADVNASTSPTLSLRVVDAAGNATEAVSQAITFDNEAPVNGVTFNSISEDQGDSPDANVDFVTNQSYATVHATLDAALDKGDYVQFSVDGGQSWIDASSSMIVPFGMPQGAHGTVSGTELTISGIDMAHTSSVSVRVVDAAGNANEATSQSLSYDAEAPLTTVSFNAISEDSGNSQDVKADFTTNVGTADIGATLSAALAAGEYVQYSVDGTNWSLIGDSHVSVDGTAVTIAGVDVTGSPTVSVRVVDAAGNAGAAATQHVTYDATAPSTTVSFTSVTEDAADSKDTQADFTTNQDTVTVNAT</sequence>
<feature type="domain" description="Ig-like" evidence="1">
    <location>
        <begin position="707"/>
        <end position="734"/>
    </location>
</feature>
<feature type="domain" description="Bacterial Ig-like" evidence="3">
    <location>
        <begin position="462"/>
        <end position="516"/>
    </location>
</feature>
<dbReference type="InterPro" id="IPR038255">
    <property type="entry name" value="PBS_linker_sf"/>
</dbReference>
<dbReference type="InterPro" id="IPR025282">
    <property type="entry name" value="DUF4214"/>
</dbReference>
<accession>A0ABW0S2N2</accession>
<dbReference type="RefSeq" id="WP_379775202.1">
    <property type="nucleotide sequence ID" value="NZ_JBHSMZ010000018.1"/>
</dbReference>
<gene>
    <name evidence="4" type="ORF">ACFPO9_22480</name>
</gene>
<evidence type="ECO:0000259" key="1">
    <source>
        <dbReference type="Pfam" id="PF12245"/>
    </source>
</evidence>
<reference evidence="5" key="1">
    <citation type="journal article" date="2019" name="Int. J. Syst. Evol. Microbiol.">
        <title>The Global Catalogue of Microorganisms (GCM) 10K type strain sequencing project: providing services to taxonomists for standard genome sequencing and annotation.</title>
        <authorList>
            <consortium name="The Broad Institute Genomics Platform"/>
            <consortium name="The Broad Institute Genome Sequencing Center for Infectious Disease"/>
            <person name="Wu L."/>
            <person name="Ma J."/>
        </authorList>
    </citation>
    <scope>NUCLEOTIDE SEQUENCE [LARGE SCALE GENOMIC DNA]</scope>
    <source>
        <strain evidence="5">CGMCC 4.5798</strain>
    </source>
</reference>
<feature type="domain" description="DUF4214" evidence="2">
    <location>
        <begin position="46"/>
        <end position="101"/>
    </location>
</feature>
<proteinExistence type="predicted"/>
<comment type="caution">
    <text evidence="4">The sequence shown here is derived from an EMBL/GenBank/DDBJ whole genome shotgun (WGS) entry which is preliminary data.</text>
</comment>
<dbReference type="Pfam" id="PF12245">
    <property type="entry name" value="Big_3_2"/>
    <property type="match status" value="1"/>
</dbReference>
<evidence type="ECO:0000313" key="4">
    <source>
        <dbReference type="EMBL" id="MFC5551296.1"/>
    </source>
</evidence>
<feature type="non-terminal residue" evidence="4">
    <location>
        <position position="1002"/>
    </location>
</feature>
<dbReference type="InterPro" id="IPR044016">
    <property type="entry name" value="Big_13"/>
</dbReference>
<dbReference type="Pfam" id="PF19077">
    <property type="entry name" value="Big_13"/>
    <property type="match status" value="1"/>
</dbReference>
<dbReference type="InterPro" id="IPR022038">
    <property type="entry name" value="Ig-like_bact"/>
</dbReference>
<dbReference type="EMBL" id="JBHSMZ010000018">
    <property type="protein sequence ID" value="MFC5551296.1"/>
    <property type="molecule type" value="Genomic_DNA"/>
</dbReference>